<reference evidence="1 2" key="1">
    <citation type="submission" date="2020-08" db="EMBL/GenBank/DDBJ databases">
        <title>Genomic Encyclopedia of Type Strains, Phase IV (KMG-IV): sequencing the most valuable type-strain genomes for metagenomic binning, comparative biology and taxonomic classification.</title>
        <authorList>
            <person name="Goeker M."/>
        </authorList>
    </citation>
    <scope>NUCLEOTIDE SEQUENCE [LARGE SCALE GENOMIC DNA]</scope>
    <source>
        <strain evidence="1 2">YIM 65646</strain>
    </source>
</reference>
<evidence type="ECO:0000313" key="1">
    <source>
        <dbReference type="EMBL" id="MBB6035161.1"/>
    </source>
</evidence>
<comment type="caution">
    <text evidence="1">The sequence shown here is derived from an EMBL/GenBank/DDBJ whole genome shotgun (WGS) entry which is preliminary data.</text>
</comment>
<dbReference type="RefSeq" id="WP_203685733.1">
    <property type="nucleotide sequence ID" value="NZ_BONT01000006.1"/>
</dbReference>
<dbReference type="InterPro" id="IPR021247">
    <property type="entry name" value="DUF2785"/>
</dbReference>
<evidence type="ECO:0000313" key="2">
    <source>
        <dbReference type="Proteomes" id="UP000548476"/>
    </source>
</evidence>
<evidence type="ECO:0008006" key="3">
    <source>
        <dbReference type="Google" id="ProtNLM"/>
    </source>
</evidence>
<sequence>MPTDRPLDELIEELTGALTSPQAELRDELAYSTLVTWVLNGTLDDRLTDLATRMTKLLEHEAVQARTFATLILAAVVERDSAADLCDVADVRDWRDAFVTWYTGERDLRGWDPKLGWLHAVAHGADTLGAFGCSPRLSAEEAAELLAVAAVRLVTPNDYLFAQQEDDRLALAVALILCRRDLGEEQSVAWLSVIDGYFATGEPGPVPVPASNTMRTLHSLYLHADLGVHYENLTRDLAHSEAVRKAIASLLGKVWPSLPTG</sequence>
<gene>
    <name evidence="1" type="ORF">HNR73_003018</name>
</gene>
<accession>A0A841FD01</accession>
<protein>
    <recommendedName>
        <fullName evidence="3">DUF2785 domain-containing protein</fullName>
    </recommendedName>
</protein>
<keyword evidence="2" id="KW-1185">Reference proteome</keyword>
<dbReference type="Pfam" id="PF10978">
    <property type="entry name" value="DUF2785"/>
    <property type="match status" value="1"/>
</dbReference>
<dbReference type="EMBL" id="JACHGT010000006">
    <property type="protein sequence ID" value="MBB6035161.1"/>
    <property type="molecule type" value="Genomic_DNA"/>
</dbReference>
<name>A0A841FD01_9ACTN</name>
<dbReference type="Proteomes" id="UP000548476">
    <property type="component" value="Unassembled WGS sequence"/>
</dbReference>
<organism evidence="1 2">
    <name type="scientific">Phytomonospora endophytica</name>
    <dbReference type="NCBI Taxonomy" id="714109"/>
    <lineage>
        <taxon>Bacteria</taxon>
        <taxon>Bacillati</taxon>
        <taxon>Actinomycetota</taxon>
        <taxon>Actinomycetes</taxon>
        <taxon>Micromonosporales</taxon>
        <taxon>Micromonosporaceae</taxon>
        <taxon>Phytomonospora</taxon>
    </lineage>
</organism>
<dbReference type="AlphaFoldDB" id="A0A841FD01"/>
<proteinExistence type="predicted"/>